<keyword evidence="3 9" id="KW-0812">Transmembrane</keyword>
<evidence type="ECO:0000256" key="7">
    <source>
        <dbReference type="ARBA" id="ARBA00029447"/>
    </source>
</evidence>
<reference evidence="13" key="1">
    <citation type="submission" date="2016-02" db="EMBL/GenBank/DDBJ databases">
        <authorList>
            <person name="Rodrigo-Torres Lidia"/>
            <person name="Arahal R.David."/>
        </authorList>
    </citation>
    <scope>NUCLEOTIDE SEQUENCE [LARGE SCALE GENOMIC DNA]</scope>
    <source>
        <strain evidence="13">CECT 8713</strain>
    </source>
</reference>
<dbReference type="AlphaFoldDB" id="A0A128EXD7"/>
<evidence type="ECO:0000256" key="5">
    <source>
        <dbReference type="ARBA" id="ARBA00023136"/>
    </source>
</evidence>
<dbReference type="PRINTS" id="PR00260">
    <property type="entry name" value="CHEMTRNSDUCR"/>
</dbReference>
<evidence type="ECO:0000313" key="13">
    <source>
        <dbReference type="Proteomes" id="UP000073601"/>
    </source>
</evidence>
<keyword evidence="6 8" id="KW-0807">Transducer</keyword>
<evidence type="ECO:0000256" key="4">
    <source>
        <dbReference type="ARBA" id="ARBA00022989"/>
    </source>
</evidence>
<dbReference type="InterPro" id="IPR033480">
    <property type="entry name" value="sCache_2"/>
</dbReference>
<dbReference type="GO" id="GO:0005886">
    <property type="term" value="C:plasma membrane"/>
    <property type="evidence" value="ECO:0007669"/>
    <property type="project" value="UniProtKB-SubCell"/>
</dbReference>
<keyword evidence="13" id="KW-1185">Reference proteome</keyword>
<dbReference type="EMBL" id="FIZY01000006">
    <property type="protein sequence ID" value="CZF79248.1"/>
    <property type="molecule type" value="Genomic_DNA"/>
</dbReference>
<evidence type="ECO:0000256" key="2">
    <source>
        <dbReference type="ARBA" id="ARBA00022475"/>
    </source>
</evidence>
<keyword evidence="4 9" id="KW-1133">Transmembrane helix</keyword>
<dbReference type="GO" id="GO:0006935">
    <property type="term" value="P:chemotaxis"/>
    <property type="evidence" value="ECO:0007669"/>
    <property type="project" value="InterPro"/>
</dbReference>
<protein>
    <submittedName>
        <fullName evidence="12">Methyl-accepting chemotaxis protein PctC</fullName>
    </submittedName>
</protein>
<dbReference type="InterPro" id="IPR003660">
    <property type="entry name" value="HAMP_dom"/>
</dbReference>
<keyword evidence="5 9" id="KW-0472">Membrane</keyword>
<dbReference type="PROSITE" id="PS50111">
    <property type="entry name" value="CHEMOTAXIS_TRANSDUC_2"/>
    <property type="match status" value="1"/>
</dbReference>
<dbReference type="Pfam" id="PF00672">
    <property type="entry name" value="HAMP"/>
    <property type="match status" value="1"/>
</dbReference>
<dbReference type="GO" id="GO:0004888">
    <property type="term" value="F:transmembrane signaling receptor activity"/>
    <property type="evidence" value="ECO:0007669"/>
    <property type="project" value="InterPro"/>
</dbReference>
<dbReference type="FunFam" id="1.10.287.950:FF:000001">
    <property type="entry name" value="Methyl-accepting chemotaxis sensory transducer"/>
    <property type="match status" value="1"/>
</dbReference>
<dbReference type="InterPro" id="IPR004090">
    <property type="entry name" value="Chemotax_Me-accpt_rcpt"/>
</dbReference>
<dbReference type="InterPro" id="IPR004089">
    <property type="entry name" value="MCPsignal_dom"/>
</dbReference>
<gene>
    <name evidence="12" type="primary">pctC_2</name>
    <name evidence="12" type="ORF">GMA8713_00888</name>
</gene>
<evidence type="ECO:0000256" key="6">
    <source>
        <dbReference type="ARBA" id="ARBA00023224"/>
    </source>
</evidence>
<accession>A0A128EXD7</accession>
<feature type="transmembrane region" description="Helical" evidence="9">
    <location>
        <begin position="183"/>
        <end position="204"/>
    </location>
</feature>
<comment type="similarity">
    <text evidence="7">Belongs to the methyl-accepting chemotaxis (MCP) protein family.</text>
</comment>
<dbReference type="Pfam" id="PF00015">
    <property type="entry name" value="MCPsignal"/>
    <property type="match status" value="1"/>
</dbReference>
<comment type="subcellular location">
    <subcellularLocation>
        <location evidence="1">Cell membrane</location>
        <topology evidence="1">Multi-pass membrane protein</topology>
    </subcellularLocation>
</comment>
<dbReference type="PANTHER" id="PTHR32089">
    <property type="entry name" value="METHYL-ACCEPTING CHEMOTAXIS PROTEIN MCPB"/>
    <property type="match status" value="1"/>
</dbReference>
<evidence type="ECO:0000259" key="11">
    <source>
        <dbReference type="PROSITE" id="PS50885"/>
    </source>
</evidence>
<feature type="domain" description="Methyl-accepting transducer" evidence="10">
    <location>
        <begin position="265"/>
        <end position="501"/>
    </location>
</feature>
<dbReference type="PANTHER" id="PTHR32089:SF119">
    <property type="entry name" value="METHYL-ACCEPTING CHEMOTAXIS PROTEIN CTPL"/>
    <property type="match status" value="1"/>
</dbReference>
<dbReference type="Pfam" id="PF17200">
    <property type="entry name" value="sCache_2"/>
    <property type="match status" value="1"/>
</dbReference>
<dbReference type="SMART" id="SM00283">
    <property type="entry name" value="MA"/>
    <property type="match status" value="1"/>
</dbReference>
<evidence type="ECO:0000256" key="8">
    <source>
        <dbReference type="PROSITE-ProRule" id="PRU00284"/>
    </source>
</evidence>
<dbReference type="SMART" id="SM01049">
    <property type="entry name" value="Cache_2"/>
    <property type="match status" value="1"/>
</dbReference>
<dbReference type="CDD" id="cd06225">
    <property type="entry name" value="HAMP"/>
    <property type="match status" value="1"/>
</dbReference>
<evidence type="ECO:0000256" key="1">
    <source>
        <dbReference type="ARBA" id="ARBA00004651"/>
    </source>
</evidence>
<proteinExistence type="inferred from homology"/>
<dbReference type="CDD" id="cd11386">
    <property type="entry name" value="MCP_signal"/>
    <property type="match status" value="1"/>
</dbReference>
<dbReference type="RefSeq" id="WP_084387648.1">
    <property type="nucleotide sequence ID" value="NZ_CAWRCI010000006.1"/>
</dbReference>
<dbReference type="SMART" id="SM00304">
    <property type="entry name" value="HAMP"/>
    <property type="match status" value="1"/>
</dbReference>
<dbReference type="GO" id="GO:0007165">
    <property type="term" value="P:signal transduction"/>
    <property type="evidence" value="ECO:0007669"/>
    <property type="project" value="UniProtKB-KW"/>
</dbReference>
<dbReference type="Gene3D" id="3.30.450.20">
    <property type="entry name" value="PAS domain"/>
    <property type="match status" value="1"/>
</dbReference>
<feature type="domain" description="HAMP" evidence="11">
    <location>
        <begin position="206"/>
        <end position="260"/>
    </location>
</feature>
<evidence type="ECO:0000256" key="9">
    <source>
        <dbReference type="SAM" id="Phobius"/>
    </source>
</evidence>
<dbReference type="OrthoDB" id="2489132at2"/>
<sequence length="537" mass="58114">MTDRNAPKYAAIYFETTALTASQIKVTHEGLMEQKKQELSSYLDVATSAIAPLKARDASREEVVSVLQSINFGESGYMFGLDSKGNRLFLGDTGKGIGKNFYDAQDTKGNYHVRDLIKNAKTGAFTTYHRPKLNEEKPLPKLSLSTYLPEWDIVLGTGFYTDDVDLQISLMDEKAQALMQEGLIKVTALSVAILLLSMIVAIFISRTIINPLRMFDDSIQSFAEGEADLTARVQPFTIPEFARLSANFNKFVASLQDIITSVNEVSLNVVAETDSIKDRAKQVDDSALEQRQETEQIATAMTEMTTTAIEISNNANHAAESAKDADINAKDAAMIVGNAVNSVEKLAEELSHASNVMSQLEGSVKNITSSLSVIQDIAEQTNLLALNTAIEAARAGEQGRGFAVVADEVRTLASRTQTSAGEIHEMIQSLKQASDSAVNAMESSQTRGGETVSEAEKAREAIGRIEDSVGTILDMNALKATATEEQSIVGQEISERIVVISDKSSLSADLANQNRQGSATLNGYANELNGLVSRFTV</sequence>
<name>A0A128EXD7_9GAMM</name>
<dbReference type="Proteomes" id="UP000073601">
    <property type="component" value="Unassembled WGS sequence"/>
</dbReference>
<keyword evidence="2" id="KW-1003">Cell membrane</keyword>
<dbReference type="SUPFAM" id="SSF58104">
    <property type="entry name" value="Methyl-accepting chemotaxis protein (MCP) signaling domain"/>
    <property type="match status" value="1"/>
</dbReference>
<evidence type="ECO:0000256" key="3">
    <source>
        <dbReference type="ARBA" id="ARBA00022692"/>
    </source>
</evidence>
<organism evidence="12 13">
    <name type="scientific">Grimontia marina</name>
    <dbReference type="NCBI Taxonomy" id="646534"/>
    <lineage>
        <taxon>Bacteria</taxon>
        <taxon>Pseudomonadati</taxon>
        <taxon>Pseudomonadota</taxon>
        <taxon>Gammaproteobacteria</taxon>
        <taxon>Vibrionales</taxon>
        <taxon>Vibrionaceae</taxon>
        <taxon>Grimontia</taxon>
    </lineage>
</organism>
<dbReference type="Gene3D" id="1.10.287.950">
    <property type="entry name" value="Methyl-accepting chemotaxis protein"/>
    <property type="match status" value="1"/>
</dbReference>
<dbReference type="PROSITE" id="PS50885">
    <property type="entry name" value="HAMP"/>
    <property type="match status" value="1"/>
</dbReference>
<evidence type="ECO:0000313" key="12">
    <source>
        <dbReference type="EMBL" id="CZF79248.1"/>
    </source>
</evidence>
<evidence type="ECO:0000259" key="10">
    <source>
        <dbReference type="PROSITE" id="PS50111"/>
    </source>
</evidence>